<dbReference type="InterPro" id="IPR043519">
    <property type="entry name" value="NT_sf"/>
</dbReference>
<evidence type="ECO:0000259" key="3">
    <source>
        <dbReference type="PROSITE" id="PS50837"/>
    </source>
</evidence>
<protein>
    <recommendedName>
        <fullName evidence="3">NACHT domain-containing protein</fullName>
    </recommendedName>
</protein>
<dbReference type="Pfam" id="PF24883">
    <property type="entry name" value="NPHP3_N"/>
    <property type="match status" value="1"/>
</dbReference>
<dbReference type="Gene3D" id="3.40.50.300">
    <property type="entry name" value="P-loop containing nucleotide triphosphate hydrolases"/>
    <property type="match status" value="1"/>
</dbReference>
<dbReference type="SMART" id="SM00954">
    <property type="entry name" value="RelA_SpoT"/>
    <property type="match status" value="1"/>
</dbReference>
<dbReference type="SMART" id="SM00382">
    <property type="entry name" value="AAA"/>
    <property type="match status" value="1"/>
</dbReference>
<evidence type="ECO:0000256" key="2">
    <source>
        <dbReference type="SAM" id="MobiDB-lite"/>
    </source>
</evidence>
<name>A0A9P7HHC9_9HYPO</name>
<dbReference type="SUPFAM" id="SSF52540">
    <property type="entry name" value="P-loop containing nucleoside triphosphate hydrolases"/>
    <property type="match status" value="1"/>
</dbReference>
<evidence type="ECO:0000313" key="5">
    <source>
        <dbReference type="Proteomes" id="UP000750502"/>
    </source>
</evidence>
<keyword evidence="1" id="KW-0677">Repeat</keyword>
<dbReference type="Gene3D" id="3.30.460.10">
    <property type="entry name" value="Beta Polymerase, domain 2"/>
    <property type="match status" value="1"/>
</dbReference>
<reference evidence="4" key="2">
    <citation type="submission" date="2020-10" db="EMBL/GenBank/DDBJ databases">
        <authorList>
            <person name="Peck L.D."/>
            <person name="Nowell R.W."/>
            <person name="Flood J."/>
            <person name="Ryan M.J."/>
            <person name="Barraclough T.G."/>
        </authorList>
    </citation>
    <scope>NUCLEOTIDE SEQUENCE</scope>
    <source>
        <strain evidence="4">IMI 127659i</strain>
    </source>
</reference>
<keyword evidence="5" id="KW-1185">Reference proteome</keyword>
<evidence type="ECO:0000313" key="4">
    <source>
        <dbReference type="EMBL" id="KAG5760791.1"/>
    </source>
</evidence>
<dbReference type="OrthoDB" id="538223at2759"/>
<dbReference type="CDD" id="cd05399">
    <property type="entry name" value="NT_Rel-Spo_like"/>
    <property type="match status" value="1"/>
</dbReference>
<organism evidence="4 5">
    <name type="scientific">Fusarium xylarioides</name>
    <dbReference type="NCBI Taxonomy" id="221167"/>
    <lineage>
        <taxon>Eukaryota</taxon>
        <taxon>Fungi</taxon>
        <taxon>Dikarya</taxon>
        <taxon>Ascomycota</taxon>
        <taxon>Pezizomycotina</taxon>
        <taxon>Sordariomycetes</taxon>
        <taxon>Hypocreomycetidae</taxon>
        <taxon>Hypocreales</taxon>
        <taxon>Nectriaceae</taxon>
        <taxon>Fusarium</taxon>
        <taxon>Fusarium fujikuroi species complex</taxon>
    </lineage>
</organism>
<evidence type="ECO:0000256" key="1">
    <source>
        <dbReference type="ARBA" id="ARBA00022737"/>
    </source>
</evidence>
<dbReference type="EMBL" id="JADFTT010000509">
    <property type="protein sequence ID" value="KAG5760791.1"/>
    <property type="molecule type" value="Genomic_DNA"/>
</dbReference>
<dbReference type="InterPro" id="IPR027417">
    <property type="entry name" value="P-loop_NTPase"/>
</dbReference>
<dbReference type="PROSITE" id="PS50837">
    <property type="entry name" value="NACHT"/>
    <property type="match status" value="1"/>
</dbReference>
<comment type="caution">
    <text evidence="4">The sequence shown here is derived from an EMBL/GenBank/DDBJ whole genome shotgun (WGS) entry which is preliminary data.</text>
</comment>
<accession>A0A9P7HHC9</accession>
<dbReference type="GO" id="GO:0015969">
    <property type="term" value="P:guanosine tetraphosphate metabolic process"/>
    <property type="evidence" value="ECO:0007669"/>
    <property type="project" value="InterPro"/>
</dbReference>
<dbReference type="InterPro" id="IPR007111">
    <property type="entry name" value="NACHT_NTPase"/>
</dbReference>
<dbReference type="InterPro" id="IPR007685">
    <property type="entry name" value="RelA_SpoT"/>
</dbReference>
<dbReference type="AlphaFoldDB" id="A0A9P7HHC9"/>
<dbReference type="InterPro" id="IPR003593">
    <property type="entry name" value="AAA+_ATPase"/>
</dbReference>
<feature type="region of interest" description="Disordered" evidence="2">
    <location>
        <begin position="1"/>
        <end position="20"/>
    </location>
</feature>
<dbReference type="PANTHER" id="PTHR10039">
    <property type="entry name" value="AMELOGENIN"/>
    <property type="match status" value="1"/>
</dbReference>
<dbReference type="Proteomes" id="UP000750502">
    <property type="component" value="Unassembled WGS sequence"/>
</dbReference>
<reference evidence="4" key="1">
    <citation type="journal article" date="2020" name="bioRxiv">
        <title>Historical genomics reveals the evolutionary mechanisms behind multiple outbreaks of the host-specific coffee wilt pathogen Fusarium xylarioides.</title>
        <authorList>
            <person name="Peck D."/>
            <person name="Nowell R.W."/>
            <person name="Flood J."/>
            <person name="Ryan M.J."/>
            <person name="Barraclough T.G."/>
        </authorList>
    </citation>
    <scope>NUCLEOTIDE SEQUENCE</scope>
    <source>
        <strain evidence="4">IMI 127659i</strain>
    </source>
</reference>
<feature type="domain" description="NACHT" evidence="3">
    <location>
        <begin position="388"/>
        <end position="535"/>
    </location>
</feature>
<dbReference type="SUPFAM" id="SSF81301">
    <property type="entry name" value="Nucleotidyltransferase"/>
    <property type="match status" value="1"/>
</dbReference>
<dbReference type="PANTHER" id="PTHR10039:SF14">
    <property type="entry name" value="NACHT DOMAIN-CONTAINING PROTEIN"/>
    <property type="match status" value="1"/>
</dbReference>
<sequence length="673" mass="76132">MVLSSTRVASERRSSLGRSQQLPLRTKIDDLIESSSSEQGFAEAFVQEIWSNVEADYKALAEEIVAVCKQQLDDRHIPAFAEHRVKSRSSISKSLERRELHRMMEGKGPYENFSSILEDLHDLAGIRLVVDYPRDLEATSSLVTESFHPQKEPNVFGSNREVGRSWKVWFGAYECTNHHVTAAYEQDNPLHIYNDVIFEIQVTSLPASLYNKIAHPLLYKDEVGPLSRGDEIVIDLTKGLALCYSLCLYYKAEKLEDGQINVMRQASSGGSLDTSVDTLIGMMPSIPGLDSASIQAKPIPRKKFQLALEDLPLQSENRTTTAAWESLLGLLNREIREIPQPPINLPTVGRARFDSDDVNASPRCLEGTRENVRRYIHDWVNEDQDQTILLWIHGPAGTGKSTLARTLANEFAETGQIAAGYFFKRGDMERNHESRIFPTLSSQLASTIPHFESSLRRSLKESQNTDIQSMRLDHQFVLLLESPLSEMDLLSSTKLIIIDALDECCNLDRSAEIIGLLDRLRDLKTLRIRILVTSRDELPLRKAMNQVPHRSLSLATDFCEEAASDIEEVLKHGFTKIRIDTKIEEAWPTNDQFQEILKRATDPSPLFIYASTLLRFVHDDKPQSHPKRRLDSWLNRQDESSSTTQVDEMYTTVLENLDRDLQDVIGSGLAALS</sequence>
<gene>
    <name evidence="4" type="ORF">H9Q72_011089</name>
</gene>
<proteinExistence type="predicted"/>
<dbReference type="InterPro" id="IPR056884">
    <property type="entry name" value="NPHP3-like_N"/>
</dbReference>